<reference evidence="1" key="1">
    <citation type="journal article" date="2020" name="New Phytol.">
        <title>Comparative genomics reveals dynamic genome evolution in host specialist ectomycorrhizal fungi.</title>
        <authorList>
            <person name="Lofgren L.A."/>
            <person name="Nguyen N.H."/>
            <person name="Vilgalys R."/>
            <person name="Ruytinx J."/>
            <person name="Liao H.L."/>
            <person name="Branco S."/>
            <person name="Kuo A."/>
            <person name="LaButti K."/>
            <person name="Lipzen A."/>
            <person name="Andreopoulos W."/>
            <person name="Pangilinan J."/>
            <person name="Riley R."/>
            <person name="Hundley H."/>
            <person name="Na H."/>
            <person name="Barry K."/>
            <person name="Grigoriev I.V."/>
            <person name="Stajich J.E."/>
            <person name="Kennedy P.G."/>
        </authorList>
    </citation>
    <scope>NUCLEOTIDE SEQUENCE</scope>
    <source>
        <strain evidence="1">S12</strain>
    </source>
</reference>
<sequence>MRYTFEHLTMSSHDVSLFLLIVSTDWPPCMLATGSPTDGQRPFARRRQTTNNFTIGKGNSVPYKDNLVCSLVILI</sequence>
<proteinExistence type="predicted"/>
<dbReference type="RefSeq" id="XP_041156996.1">
    <property type="nucleotide sequence ID" value="XM_041303657.1"/>
</dbReference>
<organism evidence="1 2">
    <name type="scientific">Suillus plorans</name>
    <dbReference type="NCBI Taxonomy" id="116603"/>
    <lineage>
        <taxon>Eukaryota</taxon>
        <taxon>Fungi</taxon>
        <taxon>Dikarya</taxon>
        <taxon>Basidiomycota</taxon>
        <taxon>Agaricomycotina</taxon>
        <taxon>Agaricomycetes</taxon>
        <taxon>Agaricomycetidae</taxon>
        <taxon>Boletales</taxon>
        <taxon>Suillineae</taxon>
        <taxon>Suillaceae</taxon>
        <taxon>Suillus</taxon>
    </lineage>
</organism>
<evidence type="ECO:0000313" key="1">
    <source>
        <dbReference type="EMBL" id="KAG1789990.1"/>
    </source>
</evidence>
<evidence type="ECO:0000313" key="2">
    <source>
        <dbReference type="Proteomes" id="UP000719766"/>
    </source>
</evidence>
<gene>
    <name evidence="1" type="ORF">HD556DRAFT_1394894</name>
</gene>
<comment type="caution">
    <text evidence="1">The sequence shown here is derived from an EMBL/GenBank/DDBJ whole genome shotgun (WGS) entry which is preliminary data.</text>
</comment>
<name>A0A9P7DES7_9AGAM</name>
<dbReference type="AlphaFoldDB" id="A0A9P7DES7"/>
<keyword evidence="2" id="KW-1185">Reference proteome</keyword>
<dbReference type="GeneID" id="64597421"/>
<dbReference type="Proteomes" id="UP000719766">
    <property type="component" value="Unassembled WGS sequence"/>
</dbReference>
<protein>
    <submittedName>
        <fullName evidence="1">Uncharacterized protein</fullName>
    </submittedName>
</protein>
<dbReference type="EMBL" id="JABBWE010000054">
    <property type="protein sequence ID" value="KAG1789990.1"/>
    <property type="molecule type" value="Genomic_DNA"/>
</dbReference>
<accession>A0A9P7DES7</accession>